<dbReference type="Proteomes" id="UP000000851">
    <property type="component" value="Chromosome"/>
</dbReference>
<dbReference type="AlphaFoldDB" id="C7PZ35"/>
<proteinExistence type="predicted"/>
<evidence type="ECO:0000313" key="3">
    <source>
        <dbReference type="EMBL" id="ACU69591.1"/>
    </source>
</evidence>
<reference evidence="3 4" key="1">
    <citation type="journal article" date="2009" name="Stand. Genomic Sci.">
        <title>Complete genome sequence of Catenulispora acidiphila type strain (ID 139908).</title>
        <authorList>
            <person name="Copeland A."/>
            <person name="Lapidus A."/>
            <person name="Glavina Del Rio T."/>
            <person name="Nolan M."/>
            <person name="Lucas S."/>
            <person name="Chen F."/>
            <person name="Tice H."/>
            <person name="Cheng J.F."/>
            <person name="Bruce D."/>
            <person name="Goodwin L."/>
            <person name="Pitluck S."/>
            <person name="Mikhailova N."/>
            <person name="Pati A."/>
            <person name="Ivanova N."/>
            <person name="Mavromatis K."/>
            <person name="Chen A."/>
            <person name="Palaniappan K."/>
            <person name="Chain P."/>
            <person name="Land M."/>
            <person name="Hauser L."/>
            <person name="Chang Y.J."/>
            <person name="Jeffries C.D."/>
            <person name="Chertkov O."/>
            <person name="Brettin T."/>
            <person name="Detter J.C."/>
            <person name="Han C."/>
            <person name="Ali Z."/>
            <person name="Tindall B.J."/>
            <person name="Goker M."/>
            <person name="Bristow J."/>
            <person name="Eisen J.A."/>
            <person name="Markowitz V."/>
            <person name="Hugenholtz P."/>
            <person name="Kyrpides N.C."/>
            <person name="Klenk H.P."/>
        </authorList>
    </citation>
    <scope>NUCLEOTIDE SEQUENCE [LARGE SCALE GENOMIC DNA]</scope>
    <source>
        <strain evidence="4">DSM 44928 / JCM 14897 / NBRC 102108 / NRRL B-24433 / ID139908</strain>
    </source>
</reference>
<dbReference type="eggNOG" id="ENOG503495A">
    <property type="taxonomic scope" value="Bacteria"/>
</dbReference>
<evidence type="ECO:0000256" key="2">
    <source>
        <dbReference type="SAM" id="SignalP"/>
    </source>
</evidence>
<dbReference type="EMBL" id="CP001700">
    <property type="protein sequence ID" value="ACU69591.1"/>
    <property type="molecule type" value="Genomic_DNA"/>
</dbReference>
<keyword evidence="4" id="KW-1185">Reference proteome</keyword>
<accession>C7PZ35</accession>
<keyword evidence="2" id="KW-0732">Signal</keyword>
<feature type="signal peptide" evidence="2">
    <location>
        <begin position="1"/>
        <end position="29"/>
    </location>
</feature>
<dbReference type="HOGENOM" id="CLU_622140_0_0_11"/>
<organism evidence="3 4">
    <name type="scientific">Catenulispora acidiphila (strain DSM 44928 / JCM 14897 / NBRC 102108 / NRRL B-24433 / ID139908)</name>
    <dbReference type="NCBI Taxonomy" id="479433"/>
    <lineage>
        <taxon>Bacteria</taxon>
        <taxon>Bacillati</taxon>
        <taxon>Actinomycetota</taxon>
        <taxon>Actinomycetes</taxon>
        <taxon>Catenulisporales</taxon>
        <taxon>Catenulisporaceae</taxon>
        <taxon>Catenulispora</taxon>
    </lineage>
</organism>
<dbReference type="InParanoid" id="C7PZ35"/>
<feature type="chain" id="PRO_5002980472" evidence="2">
    <location>
        <begin position="30"/>
        <end position="440"/>
    </location>
</feature>
<dbReference type="PROSITE" id="PS51257">
    <property type="entry name" value="PROKAR_LIPOPROTEIN"/>
    <property type="match status" value="1"/>
</dbReference>
<dbReference type="KEGG" id="cai:Caci_0655"/>
<feature type="region of interest" description="Disordered" evidence="1">
    <location>
        <begin position="25"/>
        <end position="69"/>
    </location>
</feature>
<protein>
    <submittedName>
        <fullName evidence="3">Uncharacterized protein</fullName>
    </submittedName>
</protein>
<gene>
    <name evidence="3" type="ordered locus">Caci_0655</name>
</gene>
<evidence type="ECO:0000256" key="1">
    <source>
        <dbReference type="SAM" id="MobiDB-lite"/>
    </source>
</evidence>
<sequence precursor="true">MMRSRIATAAVAASLVASLAACSSSTSKGATDGTPTAGGTSASVTAPSTAASTASEAPSTAAGASDSSDAADSAAAARLETMRDKVAAVFGQGFTAPAPHLSQVTPDSKELAADFDSPATMKAVWGTGTAVGLKRPMNCGIAKYDGVAIGAVRASGSTATVPVTLYEGAKAGAAEITVTVDPASGVIKGLKCGGAPEAADFPGIAPIAAYYGATASLNQSVLNDKTKSYFTPAFAAWSPVAMNYNALTCTQDVPDSWIVALTGTTSASSAWNFEPGPVTTLADPANPSGTSGTGFTASMAVDLGSAKISRITCQANPPVADPAQPGQYAANLLDYYRRAAEQASLGVDPKAAIQPYFVSDAAFTAAWGNSGAVPLLCAKTLPGSVQQTEDTTPTTSGSQTTVSMATWPDWHPGNPGQELSTFTVTLDTKTLKISSVTCAK</sequence>
<name>C7PZ35_CATAD</name>
<evidence type="ECO:0000313" key="4">
    <source>
        <dbReference type="Proteomes" id="UP000000851"/>
    </source>
</evidence>